<dbReference type="EMBL" id="BMAO01028640">
    <property type="protein sequence ID" value="GFR26233.1"/>
    <property type="molecule type" value="Genomic_DNA"/>
</dbReference>
<dbReference type="Proteomes" id="UP000887116">
    <property type="component" value="Unassembled WGS sequence"/>
</dbReference>
<dbReference type="AlphaFoldDB" id="A0A8X6HMA0"/>
<dbReference type="Pfam" id="PF18701">
    <property type="entry name" value="DUF5641"/>
    <property type="match status" value="1"/>
</dbReference>
<dbReference type="PANTHER" id="PTHR47331:SF2">
    <property type="match status" value="1"/>
</dbReference>
<protein>
    <submittedName>
        <fullName evidence="2">Integrase catalytic domain-containing protein</fullName>
    </submittedName>
</protein>
<dbReference type="InterPro" id="IPR040676">
    <property type="entry name" value="DUF5641"/>
</dbReference>
<dbReference type="OrthoDB" id="6433784at2759"/>
<keyword evidence="3" id="KW-1185">Reference proteome</keyword>
<name>A0A8X6HMA0_TRICU</name>
<organism evidence="2 3">
    <name type="scientific">Trichonephila clavata</name>
    <name type="common">Joro spider</name>
    <name type="synonym">Nephila clavata</name>
    <dbReference type="NCBI Taxonomy" id="2740835"/>
    <lineage>
        <taxon>Eukaryota</taxon>
        <taxon>Metazoa</taxon>
        <taxon>Ecdysozoa</taxon>
        <taxon>Arthropoda</taxon>
        <taxon>Chelicerata</taxon>
        <taxon>Arachnida</taxon>
        <taxon>Araneae</taxon>
        <taxon>Araneomorphae</taxon>
        <taxon>Entelegynae</taxon>
        <taxon>Araneoidea</taxon>
        <taxon>Nephilidae</taxon>
        <taxon>Trichonephila</taxon>
    </lineage>
</organism>
<proteinExistence type="predicted"/>
<evidence type="ECO:0000313" key="3">
    <source>
        <dbReference type="Proteomes" id="UP000887116"/>
    </source>
</evidence>
<comment type="caution">
    <text evidence="2">The sequence shown here is derived from an EMBL/GenBank/DDBJ whole genome shotgun (WGS) entry which is preliminary data.</text>
</comment>
<feature type="domain" description="DUF5641" evidence="1">
    <location>
        <begin position="64"/>
        <end position="153"/>
    </location>
</feature>
<evidence type="ECO:0000313" key="2">
    <source>
        <dbReference type="EMBL" id="GFR26233.1"/>
    </source>
</evidence>
<dbReference type="Gene3D" id="1.10.10.1700">
    <property type="entry name" value="Histone-lysine N-methyltransferase"/>
    <property type="match status" value="1"/>
</dbReference>
<accession>A0A8X6HMA0</accession>
<gene>
    <name evidence="2" type="primary">AVEN_163326_1</name>
    <name evidence="2" type="ORF">TNCT_612401</name>
</gene>
<dbReference type="InterPro" id="IPR041938">
    <property type="entry name" value="Hist-Lys_N-MTase_N"/>
</dbReference>
<dbReference type="PANTHER" id="PTHR47331">
    <property type="entry name" value="PHD-TYPE DOMAIN-CONTAINING PROTEIN"/>
    <property type="match status" value="1"/>
</dbReference>
<evidence type="ECO:0000259" key="1">
    <source>
        <dbReference type="Pfam" id="PF18701"/>
    </source>
</evidence>
<sequence>MLEELGFLDIMGYLPRNPYTRPLTYVSEDPEELIPLTPAMFLAESHSYSVSDIDELGSQKLTKRIKYRRKLFNDLRQRFRREYLSEQIQKSNEKSSREPKVGEMVLIGNDSKKCLFWPMAIIIELISGRDGKTRTVIVKTQHETVLPPVQRVYPSEIRTNKNCETEEVLEFLKMTKRNVKKKSNKAHVKKSANKKSMKHERIPAFIRTKELCHHDDLATTLILDPYLGFQTHKMNPRYSAYFMCSMKTFKLLF</sequence>
<reference evidence="2" key="1">
    <citation type="submission" date="2020-07" db="EMBL/GenBank/DDBJ databases">
        <title>Multicomponent nature underlies the extraordinary mechanical properties of spider dragline silk.</title>
        <authorList>
            <person name="Kono N."/>
            <person name="Nakamura H."/>
            <person name="Mori M."/>
            <person name="Yoshida Y."/>
            <person name="Ohtoshi R."/>
            <person name="Malay A.D."/>
            <person name="Moran D.A.P."/>
            <person name="Tomita M."/>
            <person name="Numata K."/>
            <person name="Arakawa K."/>
        </authorList>
    </citation>
    <scope>NUCLEOTIDE SEQUENCE</scope>
</reference>